<dbReference type="STRING" id="765915.A0A1Y2H6E7"/>
<reference evidence="2 3" key="1">
    <citation type="submission" date="2016-07" db="EMBL/GenBank/DDBJ databases">
        <title>Pervasive Adenine N6-methylation of Active Genes in Fungi.</title>
        <authorList>
            <consortium name="DOE Joint Genome Institute"/>
            <person name="Mondo S.J."/>
            <person name="Dannebaum R.O."/>
            <person name="Kuo R.C."/>
            <person name="Labutti K."/>
            <person name="Haridas S."/>
            <person name="Kuo A."/>
            <person name="Salamov A."/>
            <person name="Ahrendt S.R."/>
            <person name="Lipzen A."/>
            <person name="Sullivan W."/>
            <person name="Andreopoulos W.B."/>
            <person name="Clum A."/>
            <person name="Lindquist E."/>
            <person name="Daum C."/>
            <person name="Ramamoorthy G.K."/>
            <person name="Gryganskyi A."/>
            <person name="Culley D."/>
            <person name="Magnuson J.K."/>
            <person name="James T.Y."/>
            <person name="O'Malley M.A."/>
            <person name="Stajich J.E."/>
            <person name="Spatafora J.W."/>
            <person name="Visel A."/>
            <person name="Grigoriev I.V."/>
        </authorList>
    </citation>
    <scope>NUCLEOTIDE SEQUENCE [LARGE SCALE GENOMIC DNA]</scope>
    <source>
        <strain evidence="2 3">PL171</strain>
    </source>
</reference>
<evidence type="ECO:0000313" key="3">
    <source>
        <dbReference type="Proteomes" id="UP000193411"/>
    </source>
</evidence>
<keyword evidence="3" id="KW-1185">Reference proteome</keyword>
<dbReference type="AlphaFoldDB" id="A0A1Y2H6E7"/>
<evidence type="ECO:0000256" key="1">
    <source>
        <dbReference type="SAM" id="MobiDB-lite"/>
    </source>
</evidence>
<dbReference type="Proteomes" id="UP000193411">
    <property type="component" value="Unassembled WGS sequence"/>
</dbReference>
<feature type="compositionally biased region" description="Basic and acidic residues" evidence="1">
    <location>
        <begin position="35"/>
        <end position="64"/>
    </location>
</feature>
<organism evidence="2 3">
    <name type="scientific">Catenaria anguillulae PL171</name>
    <dbReference type="NCBI Taxonomy" id="765915"/>
    <lineage>
        <taxon>Eukaryota</taxon>
        <taxon>Fungi</taxon>
        <taxon>Fungi incertae sedis</taxon>
        <taxon>Blastocladiomycota</taxon>
        <taxon>Blastocladiomycetes</taxon>
        <taxon>Blastocladiales</taxon>
        <taxon>Catenariaceae</taxon>
        <taxon>Catenaria</taxon>
    </lineage>
</organism>
<evidence type="ECO:0000313" key="2">
    <source>
        <dbReference type="EMBL" id="ORZ30085.1"/>
    </source>
</evidence>
<accession>A0A1Y2H6E7</accession>
<feature type="compositionally biased region" description="Acidic residues" evidence="1">
    <location>
        <begin position="183"/>
        <end position="194"/>
    </location>
</feature>
<feature type="region of interest" description="Disordered" evidence="1">
    <location>
        <begin position="175"/>
        <end position="198"/>
    </location>
</feature>
<proteinExistence type="predicted"/>
<feature type="region of interest" description="Disordered" evidence="1">
    <location>
        <begin position="1"/>
        <end position="157"/>
    </location>
</feature>
<sequence>MDPYYSSSSDDEAPEAVGLSTAKAASKQQLQQERAAAKTAKDAKKAANRKRDETLKAQKVDRPKAATAKKGKAAKPAAKPEPVESSASEEEGERSADGESSDADEDALPAALVQQLAARDAQEEEDNDSEEEATTRQSRKRPSNLTTFDSDDEDDFNYSTAKSIASELDYLYGRDADGSASEDVSDKEEDMDDGQIDKSLGGHIKVVALNKQSAPPAPSSSALAFANRQLAKKSRRAPVAKNLTQNLLGQPALNFKHKAGSTNKNGRPLTKPNAKRRRVK</sequence>
<name>A0A1Y2H6E7_9FUNG</name>
<protein>
    <submittedName>
        <fullName evidence="2">Uncharacterized protein</fullName>
    </submittedName>
</protein>
<dbReference type="OrthoDB" id="10653290at2759"/>
<comment type="caution">
    <text evidence="2">The sequence shown here is derived from an EMBL/GenBank/DDBJ whole genome shotgun (WGS) entry which is preliminary data.</text>
</comment>
<gene>
    <name evidence="2" type="ORF">BCR44DRAFT_53061</name>
</gene>
<dbReference type="EMBL" id="MCFL01000105">
    <property type="protein sequence ID" value="ORZ30085.1"/>
    <property type="molecule type" value="Genomic_DNA"/>
</dbReference>
<feature type="region of interest" description="Disordered" evidence="1">
    <location>
        <begin position="256"/>
        <end position="280"/>
    </location>
</feature>
<feature type="compositionally biased region" description="Acidic residues" evidence="1">
    <location>
        <begin position="122"/>
        <end position="132"/>
    </location>
</feature>
<feature type="compositionally biased region" description="Low complexity" evidence="1">
    <location>
        <begin position="108"/>
        <end position="118"/>
    </location>
</feature>